<sequence length="609" mass="65910">MPDVSTVSSQLLQTAIRQYPKERTLRLIRKAPQHAIRGSTKDGRQSALHTACLTLDSDIVEALLEKGALPNVRTVDGKTPLHCALSSLDPQKEAYKTARLKIVTLLLSAGADPSAVDEDRNAALHLAILHGYLDCARLLIAHDDSSLTIPNKRGEIPLFVSAADQFSAASPMDMAAFLIRWHILNRPLHRAVALGDIKTVHAVLCSGEEISSRNMLGDAALHLAAVRGDVRMVAYLVSQGASVDQKGYLGQSVLHRAAAACVPPQYDCGYGQPTYAYGMDAPVQKLWTKSEIDLFRSVSEYRQPPAFTPKTDHLQDPAPYIDVANIILNTGLSPSLPDALLRTPLHYAAAAGNATLVDLLLAHGADPNTPDLDLQTPPCHAAAAGHIDLTLALFQHGAALGLARAHARDVGHLAVRCGARCVSADMLNAADEHGRTPVVRAAQRGALAPVDYLLQAGAFAGQAERGWSPLVQACDKRHWEVARLLLARGANVGECEQEPRTSYGMALHLAARGGSSDTIREILRREARLEEEVDRKTEYSPTDVRIGFYRWTPLHFAASMGHKHAVGTLLSQMGRMEIIARDVDGFTAMELAEGAGYEEVVRLIDRRLS</sequence>
<evidence type="ECO:0000256" key="1">
    <source>
        <dbReference type="ARBA" id="ARBA00022737"/>
    </source>
</evidence>
<organism evidence="4 5">
    <name type="scientific">Botryosphaeria dothidea</name>
    <dbReference type="NCBI Taxonomy" id="55169"/>
    <lineage>
        <taxon>Eukaryota</taxon>
        <taxon>Fungi</taxon>
        <taxon>Dikarya</taxon>
        <taxon>Ascomycota</taxon>
        <taxon>Pezizomycotina</taxon>
        <taxon>Dothideomycetes</taxon>
        <taxon>Dothideomycetes incertae sedis</taxon>
        <taxon>Botryosphaeriales</taxon>
        <taxon>Botryosphaeriaceae</taxon>
        <taxon>Botryosphaeria</taxon>
    </lineage>
</organism>
<comment type="caution">
    <text evidence="4">The sequence shown here is derived from an EMBL/GenBank/DDBJ whole genome shotgun (WGS) entry which is preliminary data.</text>
</comment>
<keyword evidence="2 3" id="KW-0040">ANK repeat</keyword>
<dbReference type="EMBL" id="WWBZ02000040">
    <property type="protein sequence ID" value="KAF4305534.1"/>
    <property type="molecule type" value="Genomic_DNA"/>
</dbReference>
<protein>
    <submittedName>
        <fullName evidence="4">Ankyrin repeat domain-containing protein 65</fullName>
    </submittedName>
</protein>
<gene>
    <name evidence="4" type="ORF">GTA08_BOTSDO06436</name>
</gene>
<feature type="repeat" description="ANK" evidence="3">
    <location>
        <begin position="340"/>
        <end position="372"/>
    </location>
</feature>
<feature type="repeat" description="ANK" evidence="3">
    <location>
        <begin position="76"/>
        <end position="118"/>
    </location>
</feature>
<feature type="repeat" description="ANK" evidence="3">
    <location>
        <begin position="433"/>
        <end position="465"/>
    </location>
</feature>
<dbReference type="PROSITE" id="PS50297">
    <property type="entry name" value="ANK_REP_REGION"/>
    <property type="match status" value="4"/>
</dbReference>
<dbReference type="PANTHER" id="PTHR24198">
    <property type="entry name" value="ANKYRIN REPEAT AND PROTEIN KINASE DOMAIN-CONTAINING PROTEIN"/>
    <property type="match status" value="1"/>
</dbReference>
<evidence type="ECO:0000256" key="2">
    <source>
        <dbReference type="ARBA" id="ARBA00023043"/>
    </source>
</evidence>
<keyword evidence="1" id="KW-0677">Repeat</keyword>
<dbReference type="InterPro" id="IPR036770">
    <property type="entry name" value="Ankyrin_rpt-contain_sf"/>
</dbReference>
<dbReference type="SUPFAM" id="SSF48403">
    <property type="entry name" value="Ankyrin repeat"/>
    <property type="match status" value="2"/>
</dbReference>
<dbReference type="PROSITE" id="PS50088">
    <property type="entry name" value="ANK_REPEAT"/>
    <property type="match status" value="6"/>
</dbReference>
<name>A0A8H4IR79_9PEZI</name>
<dbReference type="InterPro" id="IPR002110">
    <property type="entry name" value="Ankyrin_rpt"/>
</dbReference>
<dbReference type="Proteomes" id="UP000572817">
    <property type="component" value="Unassembled WGS sequence"/>
</dbReference>
<keyword evidence="5" id="KW-1185">Reference proteome</keyword>
<dbReference type="SMART" id="SM00248">
    <property type="entry name" value="ANK"/>
    <property type="match status" value="11"/>
</dbReference>
<feature type="repeat" description="ANK" evidence="3">
    <location>
        <begin position="43"/>
        <end position="75"/>
    </location>
</feature>
<dbReference type="Gene3D" id="1.25.40.20">
    <property type="entry name" value="Ankyrin repeat-containing domain"/>
    <property type="match status" value="5"/>
</dbReference>
<dbReference type="OrthoDB" id="3935916at2759"/>
<feature type="repeat" description="ANK" evidence="3">
    <location>
        <begin position="216"/>
        <end position="248"/>
    </location>
</feature>
<dbReference type="PANTHER" id="PTHR24198:SF165">
    <property type="entry name" value="ANKYRIN REPEAT-CONTAINING PROTEIN-RELATED"/>
    <property type="match status" value="1"/>
</dbReference>
<dbReference type="GO" id="GO:0005737">
    <property type="term" value="C:cytoplasm"/>
    <property type="evidence" value="ECO:0007669"/>
    <property type="project" value="TreeGrafter"/>
</dbReference>
<dbReference type="PRINTS" id="PR01415">
    <property type="entry name" value="ANKYRIN"/>
</dbReference>
<dbReference type="AlphaFoldDB" id="A0A8H4IR79"/>
<feature type="repeat" description="ANK" evidence="3">
    <location>
        <begin position="465"/>
        <end position="497"/>
    </location>
</feature>
<evidence type="ECO:0000256" key="3">
    <source>
        <dbReference type="PROSITE-ProRule" id="PRU00023"/>
    </source>
</evidence>
<proteinExistence type="predicted"/>
<reference evidence="4" key="1">
    <citation type="submission" date="2020-04" db="EMBL/GenBank/DDBJ databases">
        <title>Genome Assembly and Annotation of Botryosphaeria dothidea sdau 11-99, a Latent Pathogen of Apple Fruit Ring Rot in China.</title>
        <authorList>
            <person name="Yu C."/>
            <person name="Diao Y."/>
            <person name="Lu Q."/>
            <person name="Zhao J."/>
            <person name="Cui S."/>
            <person name="Peng C."/>
            <person name="He B."/>
            <person name="Liu H."/>
        </authorList>
    </citation>
    <scope>NUCLEOTIDE SEQUENCE [LARGE SCALE GENOMIC DNA]</scope>
    <source>
        <strain evidence="4">Sdau11-99</strain>
    </source>
</reference>
<evidence type="ECO:0000313" key="4">
    <source>
        <dbReference type="EMBL" id="KAF4305534.1"/>
    </source>
</evidence>
<dbReference type="Pfam" id="PF12796">
    <property type="entry name" value="Ank_2"/>
    <property type="match status" value="6"/>
</dbReference>
<evidence type="ECO:0000313" key="5">
    <source>
        <dbReference type="Proteomes" id="UP000572817"/>
    </source>
</evidence>
<accession>A0A8H4IR79</accession>